<comment type="caution">
    <text evidence="2">The sequence shown here is derived from an EMBL/GenBank/DDBJ whole genome shotgun (WGS) entry which is preliminary data.</text>
</comment>
<dbReference type="Proteomes" id="UP000230390">
    <property type="component" value="Unassembled WGS sequence"/>
</dbReference>
<dbReference type="AlphaFoldDB" id="A0A2G8TDQ4"/>
<evidence type="ECO:0000313" key="3">
    <source>
        <dbReference type="Proteomes" id="UP000230390"/>
    </source>
</evidence>
<sequence>MLIFGALALAACQHREADLRTPLMEAAYRGDAVQVRAMIAAGADVNKKRGVHMVRGAPIHGDNPQHGETALLFGAKSGEAEVLRALLDAGAAIDAKDSAQFSVWYYMSDGIGEHRGTEAVRLLLGRSPNKIPGADANLILSAATQAGNEEIVRMMLEHRGDPAIAYCVAGRLDLKKFFSMMALLEKHAPAPPTTLFCAVDNYGAEKLEYFLARGADPNLLHDRFRPLTSVLLKNWQPGPPLTNQRRRMVDVLLRYGADPNLTDGTDGGSAIDRARVLGDPEILRALSQSKK</sequence>
<feature type="repeat" description="ANK" evidence="1">
    <location>
        <begin position="18"/>
        <end position="50"/>
    </location>
</feature>
<evidence type="ECO:0000256" key="1">
    <source>
        <dbReference type="PROSITE-ProRule" id="PRU00023"/>
    </source>
</evidence>
<reference evidence="2 3" key="1">
    <citation type="submission" date="2017-10" db="EMBL/GenBank/DDBJ databases">
        <title>Massilia psychrophilum sp. nov., a novel purple-pigmented bacterium isolated from Tianshan glacier, Xinjiang Municipality, China.</title>
        <authorList>
            <person name="Wang H."/>
        </authorList>
    </citation>
    <scope>NUCLEOTIDE SEQUENCE [LARGE SCALE GENOMIC DNA]</scope>
    <source>
        <strain evidence="2 3">JCM 30074</strain>
    </source>
</reference>
<organism evidence="2 3">
    <name type="scientific">Massilia eurypsychrophila</name>
    <dbReference type="NCBI Taxonomy" id="1485217"/>
    <lineage>
        <taxon>Bacteria</taxon>
        <taxon>Pseudomonadati</taxon>
        <taxon>Pseudomonadota</taxon>
        <taxon>Betaproteobacteria</taxon>
        <taxon>Burkholderiales</taxon>
        <taxon>Oxalobacteraceae</taxon>
        <taxon>Telluria group</taxon>
        <taxon>Massilia</taxon>
    </lineage>
</organism>
<keyword evidence="3" id="KW-1185">Reference proteome</keyword>
<dbReference type="EMBL" id="PDOC01000009">
    <property type="protein sequence ID" value="PIL44124.1"/>
    <property type="molecule type" value="Genomic_DNA"/>
</dbReference>
<dbReference type="PROSITE" id="PS50297">
    <property type="entry name" value="ANK_REP_REGION"/>
    <property type="match status" value="2"/>
</dbReference>
<dbReference type="Pfam" id="PF12796">
    <property type="entry name" value="Ank_2"/>
    <property type="match status" value="1"/>
</dbReference>
<evidence type="ECO:0000313" key="2">
    <source>
        <dbReference type="EMBL" id="PIL44124.1"/>
    </source>
</evidence>
<dbReference type="SMART" id="SM00248">
    <property type="entry name" value="ANK"/>
    <property type="match status" value="5"/>
</dbReference>
<name>A0A2G8TDQ4_9BURK</name>
<feature type="repeat" description="ANK" evidence="1">
    <location>
        <begin position="66"/>
        <end position="98"/>
    </location>
</feature>
<dbReference type="PANTHER" id="PTHR46224:SF64">
    <property type="entry name" value="IQ MOTIF AND ANKYRIN REPEAT DOMAIN-CONTAINING PROTEIN 1"/>
    <property type="match status" value="1"/>
</dbReference>
<dbReference type="Gene3D" id="1.25.40.20">
    <property type="entry name" value="Ankyrin repeat-containing domain"/>
    <property type="match status" value="2"/>
</dbReference>
<proteinExistence type="predicted"/>
<keyword evidence="1" id="KW-0040">ANK repeat</keyword>
<dbReference type="PRINTS" id="PR01415">
    <property type="entry name" value="ANKYRIN"/>
</dbReference>
<accession>A0A2G8TDQ4</accession>
<gene>
    <name evidence="2" type="ORF">CR105_15585</name>
</gene>
<dbReference type="PROSITE" id="PS50088">
    <property type="entry name" value="ANK_REPEAT"/>
    <property type="match status" value="2"/>
</dbReference>
<dbReference type="PANTHER" id="PTHR46224">
    <property type="entry name" value="ANKYRIN REPEAT FAMILY PROTEIN"/>
    <property type="match status" value="1"/>
</dbReference>
<dbReference type="InterPro" id="IPR002110">
    <property type="entry name" value="Ankyrin_rpt"/>
</dbReference>
<dbReference type="InterPro" id="IPR051616">
    <property type="entry name" value="Cul2-RING_E3_ligase_SR"/>
</dbReference>
<dbReference type="InterPro" id="IPR036770">
    <property type="entry name" value="Ankyrin_rpt-contain_sf"/>
</dbReference>
<protein>
    <submittedName>
        <fullName evidence="2">Uncharacterized protein</fullName>
    </submittedName>
</protein>
<dbReference type="SUPFAM" id="SSF48403">
    <property type="entry name" value="Ankyrin repeat"/>
    <property type="match status" value="1"/>
</dbReference>